<dbReference type="Pfam" id="PF17919">
    <property type="entry name" value="RT_RNaseH_2"/>
    <property type="match status" value="1"/>
</dbReference>
<proteinExistence type="inferred from homology"/>
<dbReference type="Gene3D" id="3.30.70.270">
    <property type="match status" value="1"/>
</dbReference>
<evidence type="ECO:0000313" key="8">
    <source>
        <dbReference type="Proteomes" id="UP001176940"/>
    </source>
</evidence>
<feature type="domain" description="Reverse transcriptase/retrotransposon-derived protein RNase H-like" evidence="6">
    <location>
        <begin position="349"/>
        <end position="446"/>
    </location>
</feature>
<dbReference type="EMBL" id="CAUEEQ010036437">
    <property type="protein sequence ID" value="CAJ0953264.1"/>
    <property type="molecule type" value="Genomic_DNA"/>
</dbReference>
<dbReference type="PRINTS" id="PR00463">
    <property type="entry name" value="EP450I"/>
</dbReference>
<sequence>MDDIPSLSSGTAASRPAVPREFQLSDTRCSPSTFSPSWAENQVASEIPVQTAFADMITVDPISVLVSFVVIYISGQCFKNQKKSIHFPPGPMPLPIIGNMHVINTLKPQKSFTEMSKKYGPIFTVYLGAQRLVVLCGYDMVKDALVNHAEEFAGRPYTAIGSKVSDKHVCLVIFLPLDLWVIRDLDAGMDVQSLCSRVEHLAARVQSIQDYDVFDEPKSSSLPPHRDCDCAIDLIPGCKFPKGRLFNLSVPEHAAMRSYVKESLEKGIKGACWFTKIDLRAAYNLIRIKQEMDPVKVQAIHDWIQPTSVKCLQKFLGFANFYRRFIANFSSVVKPLTDLTKKGADVTNWSSEAVEAFQELKRRFTSAPVLRQPDVSLPFQVEVDASEIGAGAVLSQRNSDGSLMKPCAFFSRKFSPAERNYDVGNRELLALKWAFEEWRHWLEGAKHRICGQVEPSECPGVDSVMDRLQQIWTHVVDNLTLSQEKAQRFANRCRSNLSSINAGILFSNGENWRVMRRFTLSTLRDYGMGRKDIENKITEECDCLLQKLRSYGGKPFNNQTIINAAVANIIVSILLDHRYEYDDPTILKLMNIVNDTVTIRESKMVRLYNSYPSLVGWLPGNHRKLNKNHIEMQNFVSETFTRKRRELDVNNQRNLIDAFLAKQQEV</sequence>
<keyword evidence="3" id="KW-0479">Metal-binding</keyword>
<protein>
    <recommendedName>
        <fullName evidence="6">Reverse transcriptase/retrotransposon-derived protein RNase H-like domain-containing protein</fullName>
    </recommendedName>
</protein>
<dbReference type="PANTHER" id="PTHR24300:SF302">
    <property type="entry name" value="CYTOCHROME P450"/>
    <property type="match status" value="1"/>
</dbReference>
<reference evidence="7" key="1">
    <citation type="submission" date="2023-07" db="EMBL/GenBank/DDBJ databases">
        <authorList>
            <person name="Stuckert A."/>
        </authorList>
    </citation>
    <scope>NUCLEOTIDE SEQUENCE</scope>
</reference>
<gene>
    <name evidence="7" type="ORF">RIMI_LOCUS14246960</name>
</gene>
<dbReference type="CDD" id="cd09274">
    <property type="entry name" value="RNase_HI_RT_Ty3"/>
    <property type="match status" value="1"/>
</dbReference>
<dbReference type="InterPro" id="IPR043502">
    <property type="entry name" value="DNA/RNA_pol_sf"/>
</dbReference>
<dbReference type="Gene3D" id="1.10.630.10">
    <property type="entry name" value="Cytochrome P450"/>
    <property type="match status" value="2"/>
</dbReference>
<comment type="cofactor">
    <cofactor evidence="1">
        <name>heme</name>
        <dbReference type="ChEBI" id="CHEBI:30413"/>
    </cofactor>
</comment>
<feature type="compositionally biased region" description="Polar residues" evidence="5">
    <location>
        <begin position="1"/>
        <end position="12"/>
    </location>
</feature>
<feature type="region of interest" description="Disordered" evidence="5">
    <location>
        <begin position="1"/>
        <end position="20"/>
    </location>
</feature>
<dbReference type="PANTHER" id="PTHR24300">
    <property type="entry name" value="CYTOCHROME P450 508A4-RELATED"/>
    <property type="match status" value="1"/>
</dbReference>
<dbReference type="InterPro" id="IPR041577">
    <property type="entry name" value="RT_RNaseH_2"/>
</dbReference>
<organism evidence="7 8">
    <name type="scientific">Ranitomeya imitator</name>
    <name type="common">mimic poison frog</name>
    <dbReference type="NCBI Taxonomy" id="111125"/>
    <lineage>
        <taxon>Eukaryota</taxon>
        <taxon>Metazoa</taxon>
        <taxon>Chordata</taxon>
        <taxon>Craniata</taxon>
        <taxon>Vertebrata</taxon>
        <taxon>Euteleostomi</taxon>
        <taxon>Amphibia</taxon>
        <taxon>Batrachia</taxon>
        <taxon>Anura</taxon>
        <taxon>Neobatrachia</taxon>
        <taxon>Hyloidea</taxon>
        <taxon>Dendrobatidae</taxon>
        <taxon>Dendrobatinae</taxon>
        <taxon>Ranitomeya</taxon>
    </lineage>
</organism>
<dbReference type="Proteomes" id="UP001176940">
    <property type="component" value="Unassembled WGS sequence"/>
</dbReference>
<keyword evidence="8" id="KW-1185">Reference proteome</keyword>
<dbReference type="InterPro" id="IPR050182">
    <property type="entry name" value="Cytochrome_P450_fam2"/>
</dbReference>
<evidence type="ECO:0000313" key="7">
    <source>
        <dbReference type="EMBL" id="CAJ0953264.1"/>
    </source>
</evidence>
<dbReference type="InterPro" id="IPR001128">
    <property type="entry name" value="Cyt_P450"/>
</dbReference>
<evidence type="ECO:0000256" key="1">
    <source>
        <dbReference type="ARBA" id="ARBA00001971"/>
    </source>
</evidence>
<dbReference type="SUPFAM" id="SSF56672">
    <property type="entry name" value="DNA/RNA polymerases"/>
    <property type="match status" value="1"/>
</dbReference>
<dbReference type="InterPro" id="IPR043128">
    <property type="entry name" value="Rev_trsase/Diguanyl_cyclase"/>
</dbReference>
<evidence type="ECO:0000256" key="3">
    <source>
        <dbReference type="ARBA" id="ARBA00022723"/>
    </source>
</evidence>
<evidence type="ECO:0000259" key="6">
    <source>
        <dbReference type="Pfam" id="PF17919"/>
    </source>
</evidence>
<keyword evidence="4" id="KW-0408">Iron</keyword>
<evidence type="ECO:0000256" key="4">
    <source>
        <dbReference type="ARBA" id="ARBA00023004"/>
    </source>
</evidence>
<evidence type="ECO:0000256" key="5">
    <source>
        <dbReference type="SAM" id="MobiDB-lite"/>
    </source>
</evidence>
<dbReference type="InterPro" id="IPR002401">
    <property type="entry name" value="Cyt_P450_E_grp-I"/>
</dbReference>
<name>A0ABN9M1A1_9NEOB</name>
<dbReference type="SUPFAM" id="SSF48264">
    <property type="entry name" value="Cytochrome P450"/>
    <property type="match status" value="2"/>
</dbReference>
<accession>A0ABN9M1A1</accession>
<comment type="caution">
    <text evidence="7">The sequence shown here is derived from an EMBL/GenBank/DDBJ whole genome shotgun (WGS) entry which is preliminary data.</text>
</comment>
<evidence type="ECO:0000256" key="2">
    <source>
        <dbReference type="ARBA" id="ARBA00010617"/>
    </source>
</evidence>
<comment type="similarity">
    <text evidence="2">Belongs to the cytochrome P450 family.</text>
</comment>
<dbReference type="InterPro" id="IPR036396">
    <property type="entry name" value="Cyt_P450_sf"/>
</dbReference>
<dbReference type="Pfam" id="PF00067">
    <property type="entry name" value="p450"/>
    <property type="match status" value="2"/>
</dbReference>